<keyword evidence="2" id="KW-1185">Reference proteome</keyword>
<protein>
    <submittedName>
        <fullName evidence="1">Uncharacterized protein</fullName>
    </submittedName>
</protein>
<gene>
    <name evidence="1" type="ORF">EVAR_18678_1</name>
</gene>
<comment type="caution">
    <text evidence="1">The sequence shown here is derived from an EMBL/GenBank/DDBJ whole genome shotgun (WGS) entry which is preliminary data.</text>
</comment>
<name>A0A4C1U7G7_EUMVA</name>
<dbReference type="EMBL" id="BGZK01000135">
    <property type="protein sequence ID" value="GBP22037.1"/>
    <property type="molecule type" value="Genomic_DNA"/>
</dbReference>
<dbReference type="Proteomes" id="UP000299102">
    <property type="component" value="Unassembled WGS sequence"/>
</dbReference>
<accession>A0A4C1U7G7</accession>
<organism evidence="1 2">
    <name type="scientific">Eumeta variegata</name>
    <name type="common">Bagworm moth</name>
    <name type="synonym">Eumeta japonica</name>
    <dbReference type="NCBI Taxonomy" id="151549"/>
    <lineage>
        <taxon>Eukaryota</taxon>
        <taxon>Metazoa</taxon>
        <taxon>Ecdysozoa</taxon>
        <taxon>Arthropoda</taxon>
        <taxon>Hexapoda</taxon>
        <taxon>Insecta</taxon>
        <taxon>Pterygota</taxon>
        <taxon>Neoptera</taxon>
        <taxon>Endopterygota</taxon>
        <taxon>Lepidoptera</taxon>
        <taxon>Glossata</taxon>
        <taxon>Ditrysia</taxon>
        <taxon>Tineoidea</taxon>
        <taxon>Psychidae</taxon>
        <taxon>Oiketicinae</taxon>
        <taxon>Eumeta</taxon>
    </lineage>
</organism>
<reference evidence="1 2" key="1">
    <citation type="journal article" date="2019" name="Commun. Biol.">
        <title>The bagworm genome reveals a unique fibroin gene that provides high tensile strength.</title>
        <authorList>
            <person name="Kono N."/>
            <person name="Nakamura H."/>
            <person name="Ohtoshi R."/>
            <person name="Tomita M."/>
            <person name="Numata K."/>
            <person name="Arakawa K."/>
        </authorList>
    </citation>
    <scope>NUCLEOTIDE SEQUENCE [LARGE SCALE GENOMIC DNA]</scope>
</reference>
<evidence type="ECO:0000313" key="2">
    <source>
        <dbReference type="Proteomes" id="UP000299102"/>
    </source>
</evidence>
<proteinExistence type="predicted"/>
<sequence length="120" mass="13110">MYSTVGVPLGIGLLQQYPLGSIPRYPSPVMSSCELQVVFPSRMLSSPIALSISGVPVGDTFAPFFLGMTIMWSRKTFAFTCCSSLARFSYKRRIVILRPCDTGQIRGGRILCPDNGVVAR</sequence>
<dbReference type="AlphaFoldDB" id="A0A4C1U7G7"/>
<evidence type="ECO:0000313" key="1">
    <source>
        <dbReference type="EMBL" id="GBP22037.1"/>
    </source>
</evidence>